<proteinExistence type="predicted"/>
<comment type="caution">
    <text evidence="1">The sequence shown here is derived from an EMBL/GenBank/DDBJ whole genome shotgun (WGS) entry which is preliminary data.</text>
</comment>
<gene>
    <name evidence="1" type="ORF">PPEP_a1308</name>
</gene>
<dbReference type="Proteomes" id="UP000660708">
    <property type="component" value="Unassembled WGS sequence"/>
</dbReference>
<dbReference type="EMBL" id="AQHF01000020">
    <property type="protein sequence ID" value="MBE0346243.1"/>
    <property type="molecule type" value="Genomic_DNA"/>
</dbReference>
<keyword evidence="2" id="KW-1185">Reference proteome</keyword>
<accession>A0A8I0MVN2</accession>
<evidence type="ECO:0000313" key="2">
    <source>
        <dbReference type="Proteomes" id="UP000660708"/>
    </source>
</evidence>
<dbReference type="RefSeq" id="WP_147389888.1">
    <property type="nucleotide sequence ID" value="NZ_AQHF01000020.1"/>
</dbReference>
<protein>
    <submittedName>
        <fullName evidence="1">Uncharacterized protein</fullName>
    </submittedName>
</protein>
<evidence type="ECO:0000313" key="1">
    <source>
        <dbReference type="EMBL" id="MBE0346243.1"/>
    </source>
</evidence>
<dbReference type="AlphaFoldDB" id="A0A8I0MVN2"/>
<name>A0A8I0MVN2_9GAMM</name>
<organism evidence="1 2">
    <name type="scientific">Pseudoalteromonas peptidolytica F12-50-A1</name>
    <dbReference type="NCBI Taxonomy" id="1315280"/>
    <lineage>
        <taxon>Bacteria</taxon>
        <taxon>Pseudomonadati</taxon>
        <taxon>Pseudomonadota</taxon>
        <taxon>Gammaproteobacteria</taxon>
        <taxon>Alteromonadales</taxon>
        <taxon>Pseudoalteromonadaceae</taxon>
        <taxon>Pseudoalteromonas</taxon>
    </lineage>
</organism>
<sequence>MNINFKISFVFILFFSFICHSSTEKMSSNQFRLLGGCHGCQDIEARSVAIEILGIGNNGIVFIYDFVNRNLSKVEIYHDKASVEGEQVYIPQYRVLSLTEKESMALEPLESLFLESLNYGSYLSESPYLIAAHQVEGDWSKDNANDFILTSAMRSSLNKEIIVNLKSRIKPLLISIRDILDMDTNELVDLKLLHKLVFTDGSYVLAVESEQSDGEDFKVLNAYDSQHNVLETY</sequence>
<reference evidence="1 2" key="1">
    <citation type="submission" date="2015-06" db="EMBL/GenBank/DDBJ databases">
        <title>Genome sequence of Pseudoalteromonas peptidolytica.</title>
        <authorList>
            <person name="Xie B.-B."/>
            <person name="Rong J.-C."/>
            <person name="Qin Q.-L."/>
            <person name="Zhang Y.-Z."/>
        </authorList>
    </citation>
    <scope>NUCLEOTIDE SEQUENCE [LARGE SCALE GENOMIC DNA]</scope>
    <source>
        <strain evidence="1 2">F12-50-A1</strain>
    </source>
</reference>